<evidence type="ECO:0000313" key="3">
    <source>
        <dbReference type="Proteomes" id="UP001430953"/>
    </source>
</evidence>
<comment type="caution">
    <text evidence="2">The sequence shown here is derived from an EMBL/GenBank/DDBJ whole genome shotgun (WGS) entry which is preliminary data.</text>
</comment>
<sequence>MKSIILLLLLVSSVFCIPWLDLWFPQQSSYYNRNIGYYENGPYYRQSRGGKERWKQICKTINPDAYAFPGRVPYPAAPVCPW</sequence>
<evidence type="ECO:0000256" key="1">
    <source>
        <dbReference type="SAM" id="SignalP"/>
    </source>
</evidence>
<evidence type="ECO:0000313" key="2">
    <source>
        <dbReference type="EMBL" id="KAL0133733.1"/>
    </source>
</evidence>
<dbReference type="Proteomes" id="UP001430953">
    <property type="component" value="Unassembled WGS sequence"/>
</dbReference>
<organism evidence="2 3">
    <name type="scientific">Cardiocondyla obscurior</name>
    <dbReference type="NCBI Taxonomy" id="286306"/>
    <lineage>
        <taxon>Eukaryota</taxon>
        <taxon>Metazoa</taxon>
        <taxon>Ecdysozoa</taxon>
        <taxon>Arthropoda</taxon>
        <taxon>Hexapoda</taxon>
        <taxon>Insecta</taxon>
        <taxon>Pterygota</taxon>
        <taxon>Neoptera</taxon>
        <taxon>Endopterygota</taxon>
        <taxon>Hymenoptera</taxon>
        <taxon>Apocrita</taxon>
        <taxon>Aculeata</taxon>
        <taxon>Formicoidea</taxon>
        <taxon>Formicidae</taxon>
        <taxon>Myrmicinae</taxon>
        <taxon>Cardiocondyla</taxon>
    </lineage>
</organism>
<protein>
    <submittedName>
        <fullName evidence="2">Uncharacterized protein</fullName>
    </submittedName>
</protein>
<keyword evidence="3" id="KW-1185">Reference proteome</keyword>
<gene>
    <name evidence="2" type="ORF">PUN28_001002</name>
</gene>
<proteinExistence type="predicted"/>
<reference evidence="2 3" key="1">
    <citation type="submission" date="2023-03" db="EMBL/GenBank/DDBJ databases">
        <title>High recombination rates correlate with genetic variation in Cardiocondyla obscurior ants.</title>
        <authorList>
            <person name="Errbii M."/>
        </authorList>
    </citation>
    <scope>NUCLEOTIDE SEQUENCE [LARGE SCALE GENOMIC DNA]</scope>
    <source>
        <strain evidence="2">Alpha-2009</strain>
        <tissue evidence="2">Whole body</tissue>
    </source>
</reference>
<feature type="chain" id="PRO_5043621094" evidence="1">
    <location>
        <begin position="17"/>
        <end position="82"/>
    </location>
</feature>
<keyword evidence="1" id="KW-0732">Signal</keyword>
<dbReference type="EMBL" id="JADYXP020000001">
    <property type="protein sequence ID" value="KAL0133733.1"/>
    <property type="molecule type" value="Genomic_DNA"/>
</dbReference>
<name>A0AAW2H2E4_9HYME</name>
<feature type="signal peptide" evidence="1">
    <location>
        <begin position="1"/>
        <end position="16"/>
    </location>
</feature>
<dbReference type="AlphaFoldDB" id="A0AAW2H2E4"/>
<accession>A0AAW2H2E4</accession>